<feature type="non-terminal residue" evidence="2">
    <location>
        <position position="207"/>
    </location>
</feature>
<dbReference type="InterPro" id="IPR010730">
    <property type="entry name" value="HET"/>
</dbReference>
<proteinExistence type="predicted"/>
<comment type="caution">
    <text evidence="2">The sequence shown here is derived from an EMBL/GenBank/DDBJ whole genome shotgun (WGS) entry which is preliminary data.</text>
</comment>
<gene>
    <name evidence="2" type="ORF">K431DRAFT_211983</name>
</gene>
<dbReference type="OrthoDB" id="20872at2759"/>
<dbReference type="AlphaFoldDB" id="A0A9P4Q2G3"/>
<evidence type="ECO:0000259" key="1">
    <source>
        <dbReference type="Pfam" id="PF06985"/>
    </source>
</evidence>
<dbReference type="EMBL" id="MU003812">
    <property type="protein sequence ID" value="KAF2719343.1"/>
    <property type="molecule type" value="Genomic_DNA"/>
</dbReference>
<keyword evidence="3" id="KW-1185">Reference proteome</keyword>
<accession>A0A9P4Q2G3</accession>
<organism evidence="2 3">
    <name type="scientific">Polychaeton citri CBS 116435</name>
    <dbReference type="NCBI Taxonomy" id="1314669"/>
    <lineage>
        <taxon>Eukaryota</taxon>
        <taxon>Fungi</taxon>
        <taxon>Dikarya</taxon>
        <taxon>Ascomycota</taxon>
        <taxon>Pezizomycotina</taxon>
        <taxon>Dothideomycetes</taxon>
        <taxon>Dothideomycetidae</taxon>
        <taxon>Capnodiales</taxon>
        <taxon>Capnodiaceae</taxon>
        <taxon>Polychaeton</taxon>
    </lineage>
</organism>
<evidence type="ECO:0000313" key="3">
    <source>
        <dbReference type="Proteomes" id="UP000799441"/>
    </source>
</evidence>
<name>A0A9P4Q2G3_9PEZI</name>
<dbReference type="PANTHER" id="PTHR10622">
    <property type="entry name" value="HET DOMAIN-CONTAINING PROTEIN"/>
    <property type="match status" value="1"/>
</dbReference>
<protein>
    <submittedName>
        <fullName evidence="2">HET-domain-containing protein</fullName>
    </submittedName>
</protein>
<feature type="domain" description="Heterokaryon incompatibility" evidence="1">
    <location>
        <begin position="22"/>
        <end position="111"/>
    </location>
</feature>
<evidence type="ECO:0000313" key="2">
    <source>
        <dbReference type="EMBL" id="KAF2719343.1"/>
    </source>
</evidence>
<dbReference type="Proteomes" id="UP000799441">
    <property type="component" value="Unassembled WGS sequence"/>
</dbReference>
<dbReference type="PANTHER" id="PTHR10622:SF10">
    <property type="entry name" value="HET DOMAIN-CONTAINING PROTEIN"/>
    <property type="match status" value="1"/>
</dbReference>
<sequence>MRLLNVKSLKFAEFSDDESPPYAIASHRWVSGCEAKFQDVQDGRNRDQAGFKKVEAFASYIKQSALAVDWLWIDTCCINKDSAAEVSEAINLMFDWYRNAEVCIAYLADVEVEDDKSYFVKSKWFKRGWTLQELLAPHLVVFVTKSWQALHEFQSSQGWSVEERLRWMEGRQTTREEDMSYALYGIFGVTPGANYGERRDGARQRLL</sequence>
<dbReference type="Pfam" id="PF06985">
    <property type="entry name" value="HET"/>
    <property type="match status" value="1"/>
</dbReference>
<reference evidence="2" key="1">
    <citation type="journal article" date="2020" name="Stud. Mycol.">
        <title>101 Dothideomycetes genomes: a test case for predicting lifestyles and emergence of pathogens.</title>
        <authorList>
            <person name="Haridas S."/>
            <person name="Albert R."/>
            <person name="Binder M."/>
            <person name="Bloem J."/>
            <person name="Labutti K."/>
            <person name="Salamov A."/>
            <person name="Andreopoulos B."/>
            <person name="Baker S."/>
            <person name="Barry K."/>
            <person name="Bills G."/>
            <person name="Bluhm B."/>
            <person name="Cannon C."/>
            <person name="Castanera R."/>
            <person name="Culley D."/>
            <person name="Daum C."/>
            <person name="Ezra D."/>
            <person name="Gonzalez J."/>
            <person name="Henrissat B."/>
            <person name="Kuo A."/>
            <person name="Liang C."/>
            <person name="Lipzen A."/>
            <person name="Lutzoni F."/>
            <person name="Magnuson J."/>
            <person name="Mondo S."/>
            <person name="Nolan M."/>
            <person name="Ohm R."/>
            <person name="Pangilinan J."/>
            <person name="Park H.-J."/>
            <person name="Ramirez L."/>
            <person name="Alfaro M."/>
            <person name="Sun H."/>
            <person name="Tritt A."/>
            <person name="Yoshinaga Y."/>
            <person name="Zwiers L.-H."/>
            <person name="Turgeon B."/>
            <person name="Goodwin S."/>
            <person name="Spatafora J."/>
            <person name="Crous P."/>
            <person name="Grigoriev I."/>
        </authorList>
    </citation>
    <scope>NUCLEOTIDE SEQUENCE</scope>
    <source>
        <strain evidence="2">CBS 116435</strain>
    </source>
</reference>